<dbReference type="RefSeq" id="WP_209896202.1">
    <property type="nucleotide sequence ID" value="NZ_JAGGMR010000001.1"/>
</dbReference>
<dbReference type="SUPFAM" id="SSF52768">
    <property type="entry name" value="Arginase/deacetylase"/>
    <property type="match status" value="1"/>
</dbReference>
<protein>
    <submittedName>
        <fullName evidence="5">Agmatinase</fullName>
        <ecNumber evidence="5">3.5.3.11</ecNumber>
    </submittedName>
</protein>
<reference evidence="5 6" key="1">
    <citation type="submission" date="2021-03" db="EMBL/GenBank/DDBJ databases">
        <title>Sequencing the genomes of 1000 actinobacteria strains.</title>
        <authorList>
            <person name="Klenk H.-P."/>
        </authorList>
    </citation>
    <scope>NUCLEOTIDE SEQUENCE [LARGE SCALE GENOMIC DNA]</scope>
    <source>
        <strain evidence="5 6">DSM 45516</strain>
    </source>
</reference>
<dbReference type="EC" id="3.5.3.11" evidence="5"/>
<keyword evidence="6" id="KW-1185">Reference proteome</keyword>
<evidence type="ECO:0000256" key="3">
    <source>
        <dbReference type="ARBA" id="ARBA00022801"/>
    </source>
</evidence>
<dbReference type="Proteomes" id="UP001519325">
    <property type="component" value="Unassembled WGS sequence"/>
</dbReference>
<dbReference type="NCBIfam" id="TIGR01230">
    <property type="entry name" value="agmatinase"/>
    <property type="match status" value="1"/>
</dbReference>
<dbReference type="CDD" id="cd09990">
    <property type="entry name" value="Agmatinase-like"/>
    <property type="match status" value="1"/>
</dbReference>
<dbReference type="Gene3D" id="3.40.800.10">
    <property type="entry name" value="Ureohydrolase domain"/>
    <property type="match status" value="1"/>
</dbReference>
<dbReference type="PROSITE" id="PS51409">
    <property type="entry name" value="ARGINASE_2"/>
    <property type="match status" value="1"/>
</dbReference>
<dbReference type="EMBL" id="JAGGMR010000001">
    <property type="protein sequence ID" value="MBP2192987.1"/>
    <property type="molecule type" value="Genomic_DNA"/>
</dbReference>
<name>A0ABS4QMR6_9NOCA</name>
<organism evidence="5 6">
    <name type="scientific">Nocardia goodfellowii</name>
    <dbReference type="NCBI Taxonomy" id="882446"/>
    <lineage>
        <taxon>Bacteria</taxon>
        <taxon>Bacillati</taxon>
        <taxon>Actinomycetota</taxon>
        <taxon>Actinomycetes</taxon>
        <taxon>Mycobacteriales</taxon>
        <taxon>Nocardiaceae</taxon>
        <taxon>Nocardia</taxon>
    </lineage>
</organism>
<comment type="caution">
    <text evidence="5">The sequence shown here is derived from an EMBL/GenBank/DDBJ whole genome shotgun (WGS) entry which is preliminary data.</text>
</comment>
<dbReference type="PRINTS" id="PR00116">
    <property type="entry name" value="ARGINASE"/>
</dbReference>
<dbReference type="PANTHER" id="PTHR11358">
    <property type="entry name" value="ARGINASE/AGMATINASE"/>
    <property type="match status" value="1"/>
</dbReference>
<dbReference type="PROSITE" id="PS01053">
    <property type="entry name" value="ARGINASE_1"/>
    <property type="match status" value="1"/>
</dbReference>
<keyword evidence="2" id="KW-0479">Metal-binding</keyword>
<keyword evidence="3 4" id="KW-0378">Hydrolase</keyword>
<comment type="similarity">
    <text evidence="1">Belongs to the arginase family. Agmatinase subfamily.</text>
</comment>
<dbReference type="PANTHER" id="PTHR11358:SF26">
    <property type="entry name" value="GUANIDINO ACID HYDROLASE, MITOCHONDRIAL"/>
    <property type="match status" value="1"/>
</dbReference>
<evidence type="ECO:0000313" key="5">
    <source>
        <dbReference type="EMBL" id="MBP2192987.1"/>
    </source>
</evidence>
<proteinExistence type="inferred from homology"/>
<dbReference type="InterPro" id="IPR005925">
    <property type="entry name" value="Agmatinase-rel"/>
</dbReference>
<dbReference type="InterPro" id="IPR006035">
    <property type="entry name" value="Ureohydrolase"/>
</dbReference>
<gene>
    <name evidence="5" type="ORF">BJ987_005888</name>
</gene>
<evidence type="ECO:0000313" key="6">
    <source>
        <dbReference type="Proteomes" id="UP001519325"/>
    </source>
</evidence>
<evidence type="ECO:0000256" key="1">
    <source>
        <dbReference type="ARBA" id="ARBA00009227"/>
    </source>
</evidence>
<evidence type="ECO:0000256" key="4">
    <source>
        <dbReference type="RuleBase" id="RU003684"/>
    </source>
</evidence>
<dbReference type="PIRSF" id="PIRSF036979">
    <property type="entry name" value="Arginase"/>
    <property type="match status" value="1"/>
</dbReference>
<dbReference type="GO" id="GO:0008783">
    <property type="term" value="F:agmatinase activity"/>
    <property type="evidence" value="ECO:0007669"/>
    <property type="project" value="UniProtKB-EC"/>
</dbReference>
<dbReference type="Pfam" id="PF00491">
    <property type="entry name" value="Arginase"/>
    <property type="match status" value="1"/>
</dbReference>
<evidence type="ECO:0000256" key="2">
    <source>
        <dbReference type="ARBA" id="ARBA00022723"/>
    </source>
</evidence>
<dbReference type="InterPro" id="IPR023696">
    <property type="entry name" value="Ureohydrolase_dom_sf"/>
</dbReference>
<sequence length="342" mass="36542">MTSPHRSMFGPAFTFLGVPAVELRELRNGIADVVILGAPFDAGTSHRPGARFGPNAIRGADCAPWDGVRPHLALRVDPLTDLRVVDGGDIEMPPGDTSESMNRLREAVTSVLSADAIPVVLGGDHTISLGTMRALAAHRRPERTALVHFDAHADTDDTQFGLREAHGTQMRRLVEEATVHGADLIQIGLRGYWPAPPALAWMAANGLRSYEMSEIGARGLPAVLTETMAAATAYASAVYLSIDIDVADPAAAPGTGTPEPGGFTSRELLDSVRALAQQLPLAGIEIVEVSPPYDHAETTAYLANRVILEALSGIAWRRRQLSTGDAWPPERPLLDDRPGRNP</sequence>
<accession>A0ABS4QMR6</accession>
<dbReference type="InterPro" id="IPR020855">
    <property type="entry name" value="Ureohydrolase_Mn_BS"/>
</dbReference>